<organism evidence="6 7">
    <name type="scientific">Edhazardia aedis (strain USNM 41457)</name>
    <name type="common">Microsporidian parasite</name>
    <dbReference type="NCBI Taxonomy" id="1003232"/>
    <lineage>
        <taxon>Eukaryota</taxon>
        <taxon>Fungi</taxon>
        <taxon>Fungi incertae sedis</taxon>
        <taxon>Microsporidia</taxon>
        <taxon>Edhazardia</taxon>
    </lineage>
</organism>
<evidence type="ECO:0000313" key="6">
    <source>
        <dbReference type="EMBL" id="EJW04961.1"/>
    </source>
</evidence>
<evidence type="ECO:0000256" key="1">
    <source>
        <dbReference type="ARBA" id="ARBA00004714"/>
    </source>
</evidence>
<dbReference type="Pfam" id="PF00274">
    <property type="entry name" value="Glycolytic"/>
    <property type="match status" value="1"/>
</dbReference>
<dbReference type="EC" id="4.1.2.13" evidence="3"/>
<name>J9DB17_EDHAE</name>
<comment type="caution">
    <text evidence="6">The sequence shown here is derived from an EMBL/GenBank/DDBJ whole genome shotgun (WGS) entry which is preliminary data.</text>
</comment>
<dbReference type="Proteomes" id="UP000003163">
    <property type="component" value="Unassembled WGS sequence"/>
</dbReference>
<dbReference type="HOGENOM" id="CLU_031243_0_0_1"/>
<dbReference type="AlphaFoldDB" id="J9DB17"/>
<dbReference type="GO" id="GO:0004332">
    <property type="term" value="F:fructose-bisphosphate aldolase activity"/>
    <property type="evidence" value="ECO:0007669"/>
    <property type="project" value="UniProtKB-EC"/>
</dbReference>
<dbReference type="Gene3D" id="3.20.20.70">
    <property type="entry name" value="Aldolase class I"/>
    <property type="match status" value="1"/>
</dbReference>
<dbReference type="STRING" id="1003232.J9DB17"/>
<comment type="pathway">
    <text evidence="1">Carbohydrate degradation; glycolysis; D-glyceraldehyde 3-phosphate and glycerone phosphate from D-glucose: step 4/4.</text>
</comment>
<evidence type="ECO:0000256" key="5">
    <source>
        <dbReference type="ARBA" id="ARBA00023239"/>
    </source>
</evidence>
<dbReference type="UniPathway" id="UPA00109">
    <property type="reaction ID" value="UER00183"/>
</dbReference>
<keyword evidence="7" id="KW-1185">Reference proteome</keyword>
<dbReference type="VEuPathDB" id="MicrosporidiaDB:EDEG_00078"/>
<keyword evidence="5" id="KW-0456">Lyase</keyword>
<gene>
    <name evidence="6" type="ORF">EDEG_00078</name>
</gene>
<dbReference type="InterPro" id="IPR000741">
    <property type="entry name" value="FBA_I"/>
</dbReference>
<dbReference type="GO" id="GO:0006096">
    <property type="term" value="P:glycolytic process"/>
    <property type="evidence" value="ECO:0007669"/>
    <property type="project" value="UniProtKB-UniPathway"/>
</dbReference>
<dbReference type="OrthoDB" id="36455at2759"/>
<dbReference type="PANTHER" id="PTHR11627">
    <property type="entry name" value="FRUCTOSE-BISPHOSPHATE ALDOLASE"/>
    <property type="match status" value="1"/>
</dbReference>
<accession>J9DB17</accession>
<evidence type="ECO:0000313" key="7">
    <source>
        <dbReference type="Proteomes" id="UP000003163"/>
    </source>
</evidence>
<comment type="similarity">
    <text evidence="2">Belongs to the class I fructose-bisphosphate aldolase family.</text>
</comment>
<dbReference type="NCBIfam" id="NF033379">
    <property type="entry name" value="FrucBisAld_I"/>
    <property type="match status" value="1"/>
</dbReference>
<dbReference type="SUPFAM" id="SSF51569">
    <property type="entry name" value="Aldolase"/>
    <property type="match status" value="1"/>
</dbReference>
<dbReference type="InParanoid" id="J9DB17"/>
<reference evidence="7" key="2">
    <citation type="submission" date="2015-07" db="EMBL/GenBank/DDBJ databases">
        <title>Contrasting host-pathogen interactions and genome evolution in two generalist and specialist microsporidian pathogens of mosquitoes.</title>
        <authorList>
            <consortium name="The Broad Institute Genomics Platform"/>
            <consortium name="The Broad Institute Genome Sequencing Center for Infectious Disease"/>
            <person name="Cuomo C.A."/>
            <person name="Sanscrainte N.D."/>
            <person name="Goldberg J.M."/>
            <person name="Heiman D."/>
            <person name="Young S."/>
            <person name="Zeng Q."/>
            <person name="Becnel J.J."/>
            <person name="Birren B.W."/>
        </authorList>
    </citation>
    <scope>NUCLEOTIDE SEQUENCE [LARGE SCALE GENOMIC DNA]</scope>
    <source>
        <strain evidence="7">USNM 41457</strain>
    </source>
</reference>
<dbReference type="InterPro" id="IPR013785">
    <property type="entry name" value="Aldolase_TIM"/>
</dbReference>
<sequence>MKNDKIDFTKLEENARKIFENGKGILAADESPSSLEKKFNKFEIKFNEYNRYKFREILMSVDNLNTYIGGMILHEEIFRGQMENGKSFVDELIKKGIAPGIKLDLGLEPFPNDQKITKGLDSLEHRLSTGEFSKAVFAKWRTVFSISKATPTEDCINTNNKILAQYAKICQRNCIVPIVEPEILFDGEHSIEECKLVMKTVLSNLLYHLNDISIHIPGLIIKPSFVTAGKSSNYPINVQEVSLKTFGCLIDTIPPAVAGIAFLSGGHTSENSIKFLNALNNEKGKRTWCLSFSFGRALTDVVLQNWKGKESNIPCSKDAFKKKLNEVWLAGQGQYFAN</sequence>
<reference evidence="6 7" key="1">
    <citation type="submission" date="2011-08" db="EMBL/GenBank/DDBJ databases">
        <authorList>
            <person name="Liu Z.J."/>
            <person name="Shi F.L."/>
            <person name="Lu J.Q."/>
            <person name="Li M."/>
            <person name="Wang Z.L."/>
        </authorList>
    </citation>
    <scope>NUCLEOTIDE SEQUENCE [LARGE SCALE GENOMIC DNA]</scope>
    <source>
        <strain evidence="6 7">USNM 41457</strain>
    </source>
</reference>
<proteinExistence type="inferred from homology"/>
<evidence type="ECO:0000256" key="2">
    <source>
        <dbReference type="ARBA" id="ARBA00010387"/>
    </source>
</evidence>
<keyword evidence="4" id="KW-0324">Glycolysis</keyword>
<dbReference type="OMA" id="WRAVITI"/>
<evidence type="ECO:0000256" key="3">
    <source>
        <dbReference type="ARBA" id="ARBA00013068"/>
    </source>
</evidence>
<dbReference type="EMBL" id="AFBI03000001">
    <property type="protein sequence ID" value="EJW04961.1"/>
    <property type="molecule type" value="Genomic_DNA"/>
</dbReference>
<evidence type="ECO:0000256" key="4">
    <source>
        <dbReference type="ARBA" id="ARBA00023152"/>
    </source>
</evidence>
<protein>
    <recommendedName>
        <fullName evidence="3">fructose-bisphosphate aldolase</fullName>
        <ecNumber evidence="3">4.1.2.13</ecNumber>
    </recommendedName>
</protein>